<keyword evidence="6" id="KW-0175">Coiled coil</keyword>
<dbReference type="InterPro" id="IPR019775">
    <property type="entry name" value="WD40_repeat_CS"/>
</dbReference>
<dbReference type="InterPro" id="IPR001632">
    <property type="entry name" value="WD40_G-protein_beta-like"/>
</dbReference>
<feature type="repeat" description="WD" evidence="5">
    <location>
        <begin position="323"/>
        <end position="363"/>
    </location>
</feature>
<evidence type="ECO:0000313" key="7">
    <source>
        <dbReference type="EMBL" id="KAK5601016.1"/>
    </source>
</evidence>
<feature type="repeat" description="WD" evidence="5">
    <location>
        <begin position="492"/>
        <end position="524"/>
    </location>
</feature>
<dbReference type="PROSITE" id="PS50294">
    <property type="entry name" value="WD_REPEATS_REGION"/>
    <property type="match status" value="4"/>
</dbReference>
<dbReference type="InterPro" id="IPR015943">
    <property type="entry name" value="WD40/YVTN_repeat-like_dom_sf"/>
</dbReference>
<dbReference type="EMBL" id="JAHHUM010002729">
    <property type="protein sequence ID" value="KAK5601016.1"/>
    <property type="molecule type" value="Genomic_DNA"/>
</dbReference>
<dbReference type="InterPro" id="IPR001680">
    <property type="entry name" value="WD40_rpt"/>
</dbReference>
<dbReference type="CDD" id="cd00200">
    <property type="entry name" value="WD40"/>
    <property type="match status" value="1"/>
</dbReference>
<gene>
    <name evidence="7" type="primary">GNB3_1</name>
    <name evidence="7" type="ORF">CRENBAI_005423</name>
</gene>
<dbReference type="InterPro" id="IPR036322">
    <property type="entry name" value="WD40_repeat_dom_sf"/>
</dbReference>
<dbReference type="PRINTS" id="PR00319">
    <property type="entry name" value="GPROTEINB"/>
</dbReference>
<dbReference type="SUPFAM" id="SSF50978">
    <property type="entry name" value="WD40 repeat-like"/>
    <property type="match status" value="1"/>
</dbReference>
<dbReference type="InterPro" id="IPR020472">
    <property type="entry name" value="WD40_PAC1"/>
</dbReference>
<name>A0AAV9QU45_9TELE</name>
<comment type="caution">
    <text evidence="7">The sequence shown here is derived from an EMBL/GenBank/DDBJ whole genome shotgun (WGS) entry which is preliminary data.</text>
</comment>
<dbReference type="InterPro" id="IPR016346">
    <property type="entry name" value="G-protein_beta_1-5"/>
</dbReference>
<dbReference type="Gene3D" id="2.130.10.10">
    <property type="entry name" value="YVTN repeat-like/Quinoprotein amine dehydrogenase"/>
    <property type="match status" value="1"/>
</dbReference>
<feature type="repeat" description="WD" evidence="5">
    <location>
        <begin position="237"/>
        <end position="278"/>
    </location>
</feature>
<sequence length="524" mass="57267">MSEKVLKSPEFSWTARSIEYYSTHSPHLFVHTVDQLAERRALNFALDLQGVVSRVEEKMLASSEHGLRASLKEEAKRGEISLLPFLFPSLCFIPSSLISFIPSNPHLFFTVEEGQEKERVSLQVKLDQQSALGRASEESVSRLCNLGQWNLKELIGEHRARGDWDQVAGDKVLTLSGKVTVIMAAEKAEMDALKKECDGLRAQIEAARKAVNDTTMTAAANGVAPLGRVQLKLRKSLKGHLAKIYAMHWSEDSRQMVSASQDGKLLVWDTFTGNKLVAVPLKSAWVMSVAFAPSANLVASGGLDNICTVYNIKAASPKTLRELDAHTGYLSCCRFLSDSEILTASGDTTCVLWDLETGKQKTVYTNHIGDCMSLALAPDMNMFISGACDSLAKLWDLREGTCKQTFSGHTSDINAISFFPSGNAIITGSDDCSCKMYDLRSDQEVTDYTDATLNAGVTSLALSNSGRLIFAGYDDFNCHIWDSLKGEKVGVLSGHDNRVSCTGVPADGMGVCTGSWDSFLKLWN</sequence>
<keyword evidence="4" id="KW-0807">Transducer</keyword>
<dbReference type="SMART" id="SM00320">
    <property type="entry name" value="WD40"/>
    <property type="match status" value="7"/>
</dbReference>
<feature type="repeat" description="WD" evidence="5">
    <location>
        <begin position="406"/>
        <end position="447"/>
    </location>
</feature>
<dbReference type="Pfam" id="PF25391">
    <property type="entry name" value="WD40_Gbeta"/>
    <property type="match status" value="1"/>
</dbReference>
<feature type="repeat" description="WD" evidence="5">
    <location>
        <begin position="364"/>
        <end position="405"/>
    </location>
</feature>
<keyword evidence="2 5" id="KW-0853">WD repeat</keyword>
<dbReference type="PROSITE" id="PS50082">
    <property type="entry name" value="WD_REPEATS_2"/>
    <property type="match status" value="5"/>
</dbReference>
<feature type="coiled-coil region" evidence="6">
    <location>
        <begin position="183"/>
        <end position="210"/>
    </location>
</feature>
<reference evidence="7 8" key="1">
    <citation type="submission" date="2021-06" db="EMBL/GenBank/DDBJ databases">
        <authorList>
            <person name="Palmer J.M."/>
        </authorList>
    </citation>
    <scope>NUCLEOTIDE SEQUENCE [LARGE SCALE GENOMIC DNA]</scope>
    <source>
        <strain evidence="7 8">MEX-2019</strain>
        <tissue evidence="7">Muscle</tissue>
    </source>
</reference>
<keyword evidence="3" id="KW-0677">Repeat</keyword>
<dbReference type="Proteomes" id="UP001311232">
    <property type="component" value="Unassembled WGS sequence"/>
</dbReference>
<dbReference type="PANTHER" id="PTHR19850">
    <property type="entry name" value="GUANINE NUCLEOTIDE-BINDING PROTEIN BETA G PROTEIN BETA"/>
    <property type="match status" value="1"/>
</dbReference>
<organism evidence="7 8">
    <name type="scientific">Crenichthys baileyi</name>
    <name type="common">White River springfish</name>
    <dbReference type="NCBI Taxonomy" id="28760"/>
    <lineage>
        <taxon>Eukaryota</taxon>
        <taxon>Metazoa</taxon>
        <taxon>Chordata</taxon>
        <taxon>Craniata</taxon>
        <taxon>Vertebrata</taxon>
        <taxon>Euteleostomi</taxon>
        <taxon>Actinopterygii</taxon>
        <taxon>Neopterygii</taxon>
        <taxon>Teleostei</taxon>
        <taxon>Neoteleostei</taxon>
        <taxon>Acanthomorphata</taxon>
        <taxon>Ovalentaria</taxon>
        <taxon>Atherinomorphae</taxon>
        <taxon>Cyprinodontiformes</taxon>
        <taxon>Goodeidae</taxon>
        <taxon>Crenichthys</taxon>
    </lineage>
</organism>
<evidence type="ECO:0000256" key="4">
    <source>
        <dbReference type="ARBA" id="ARBA00023224"/>
    </source>
</evidence>
<dbReference type="AlphaFoldDB" id="A0AAV9QU45"/>
<evidence type="ECO:0000256" key="2">
    <source>
        <dbReference type="ARBA" id="ARBA00022574"/>
    </source>
</evidence>
<comment type="similarity">
    <text evidence="1">Belongs to the WD repeat G protein beta family.</text>
</comment>
<dbReference type="GO" id="GO:0007165">
    <property type="term" value="P:signal transduction"/>
    <property type="evidence" value="ECO:0007669"/>
    <property type="project" value="UniProtKB-KW"/>
</dbReference>
<dbReference type="PRINTS" id="PR00320">
    <property type="entry name" value="GPROTEINBRPT"/>
</dbReference>
<evidence type="ECO:0000256" key="3">
    <source>
        <dbReference type="ARBA" id="ARBA00022737"/>
    </source>
</evidence>
<evidence type="ECO:0000256" key="1">
    <source>
        <dbReference type="ARBA" id="ARBA00009768"/>
    </source>
</evidence>
<accession>A0AAV9QU45</accession>
<proteinExistence type="inferred from homology"/>
<evidence type="ECO:0000313" key="8">
    <source>
        <dbReference type="Proteomes" id="UP001311232"/>
    </source>
</evidence>
<evidence type="ECO:0000256" key="6">
    <source>
        <dbReference type="SAM" id="Coils"/>
    </source>
</evidence>
<dbReference type="PROSITE" id="PS00678">
    <property type="entry name" value="WD_REPEATS_1"/>
    <property type="match status" value="1"/>
</dbReference>
<evidence type="ECO:0000256" key="5">
    <source>
        <dbReference type="PROSITE-ProRule" id="PRU00221"/>
    </source>
</evidence>
<protein>
    <submittedName>
        <fullName evidence="7">Guanine nucleotide-binding protein G(I)/G(S)/G(T) subunit beta-3</fullName>
    </submittedName>
</protein>
<keyword evidence="8" id="KW-1185">Reference proteome</keyword>